<dbReference type="EMBL" id="BRXZ01001490">
    <property type="protein sequence ID" value="GMH72480.1"/>
    <property type="molecule type" value="Genomic_DNA"/>
</dbReference>
<evidence type="ECO:0000256" key="4">
    <source>
        <dbReference type="SAM" id="MobiDB-lite"/>
    </source>
</evidence>
<keyword evidence="3" id="KW-0175">Coiled coil</keyword>
<dbReference type="GO" id="GO:0042995">
    <property type="term" value="C:cell projection"/>
    <property type="evidence" value="ECO:0007669"/>
    <property type="project" value="UniProtKB-SubCell"/>
</dbReference>
<dbReference type="Proteomes" id="UP001165082">
    <property type="component" value="Unassembled WGS sequence"/>
</dbReference>
<feature type="compositionally biased region" description="Low complexity" evidence="4">
    <location>
        <begin position="1107"/>
        <end position="1116"/>
    </location>
</feature>
<feature type="region of interest" description="Disordered" evidence="4">
    <location>
        <begin position="1143"/>
        <end position="1168"/>
    </location>
</feature>
<dbReference type="PANTHER" id="PTHR46613:SF1">
    <property type="entry name" value="RADIAL SPOKE HEAD 10 HOMOLOG B-RELATED"/>
    <property type="match status" value="1"/>
</dbReference>
<protein>
    <submittedName>
        <fullName evidence="5">Uncharacterized protein</fullName>
    </submittedName>
</protein>
<comment type="subcellular location">
    <subcellularLocation>
        <location evidence="1">Cell projection</location>
    </subcellularLocation>
</comment>
<evidence type="ECO:0000313" key="6">
    <source>
        <dbReference type="Proteomes" id="UP001165082"/>
    </source>
</evidence>
<reference evidence="5" key="1">
    <citation type="submission" date="2022-07" db="EMBL/GenBank/DDBJ databases">
        <title>Genome analysis of Parmales, a sister group of diatoms, reveals the evolutionary specialization of diatoms from phago-mixotrophs to photoautotrophs.</title>
        <authorList>
            <person name="Ban H."/>
            <person name="Sato S."/>
            <person name="Yoshikawa S."/>
            <person name="Kazumasa Y."/>
            <person name="Nakamura Y."/>
            <person name="Ichinomiya M."/>
            <person name="Saitoh K."/>
            <person name="Sato N."/>
            <person name="Blanc-Mathieu R."/>
            <person name="Endo H."/>
            <person name="Kuwata A."/>
            <person name="Ogata H."/>
        </authorList>
    </citation>
    <scope>NUCLEOTIDE SEQUENCE</scope>
</reference>
<comment type="caution">
    <text evidence="5">The sequence shown here is derived from an EMBL/GenBank/DDBJ whole genome shotgun (WGS) entry which is preliminary data.</text>
</comment>
<feature type="region of interest" description="Disordered" evidence="4">
    <location>
        <begin position="1076"/>
        <end position="1128"/>
    </location>
</feature>
<evidence type="ECO:0000313" key="5">
    <source>
        <dbReference type="EMBL" id="GMH72480.1"/>
    </source>
</evidence>
<feature type="compositionally biased region" description="Basic residues" evidence="4">
    <location>
        <begin position="1"/>
        <end position="18"/>
    </location>
</feature>
<gene>
    <name evidence="5" type="ORF">TrRE_jg7224</name>
</gene>
<dbReference type="AlphaFoldDB" id="A0A9W7AM92"/>
<feature type="coiled-coil region" evidence="3">
    <location>
        <begin position="335"/>
        <end position="390"/>
    </location>
</feature>
<organism evidence="5 6">
    <name type="scientific">Triparma retinervis</name>
    <dbReference type="NCBI Taxonomy" id="2557542"/>
    <lineage>
        <taxon>Eukaryota</taxon>
        <taxon>Sar</taxon>
        <taxon>Stramenopiles</taxon>
        <taxon>Ochrophyta</taxon>
        <taxon>Bolidophyceae</taxon>
        <taxon>Parmales</taxon>
        <taxon>Triparmaceae</taxon>
        <taxon>Triparma</taxon>
    </lineage>
</organism>
<dbReference type="PANTHER" id="PTHR46613">
    <property type="entry name" value="RADIAL SPOKE HEAD 10 HOMOLOG B-RELATED"/>
    <property type="match status" value="1"/>
</dbReference>
<feature type="region of interest" description="Disordered" evidence="4">
    <location>
        <begin position="1"/>
        <end position="42"/>
    </location>
</feature>
<keyword evidence="6" id="KW-1185">Reference proteome</keyword>
<feature type="region of interest" description="Disordered" evidence="4">
    <location>
        <begin position="1182"/>
        <end position="1212"/>
    </location>
</feature>
<dbReference type="Gene3D" id="1.10.238.10">
    <property type="entry name" value="EF-hand"/>
    <property type="match status" value="1"/>
</dbReference>
<evidence type="ECO:0000256" key="3">
    <source>
        <dbReference type="SAM" id="Coils"/>
    </source>
</evidence>
<evidence type="ECO:0000256" key="2">
    <source>
        <dbReference type="ARBA" id="ARBA00023273"/>
    </source>
</evidence>
<proteinExistence type="predicted"/>
<evidence type="ECO:0000256" key="1">
    <source>
        <dbReference type="ARBA" id="ARBA00004316"/>
    </source>
</evidence>
<accession>A0A9W7AM92</accession>
<dbReference type="OrthoDB" id="196284at2759"/>
<keyword evidence="2" id="KW-0966">Cell projection</keyword>
<name>A0A9W7AM92_9STRA</name>
<sequence length="1231" mass="141226">MSKSLARSRSKSKSKSKSKSFTQSSRPFSARPMLISQTHRRRAATAQGVGSLLMLQRARVLNDGTIRPSTSSSSLSFASSSVSYKPASDPVHFRATPSIDLRNDFGSTMRELDEQDPRAFLFRQLSTLENSRSEPPKFGQWVHTYFDDKFDYNSLSIRTDMKIREAAHLSKRGLHPQHAVACLSAMHLCEELERMTRIAPGIRKAVENVLRATFMVPSFRTTPLPTLDQLLKLPTYFDAANEHYSKLKRELGVRPVLMAKLEKLQNERELEARVLNRACDKWANHILRNIIYRWKSEIEMNDKRMLMGKYLLAMTYLKPSTVFKKWKDWYMRAKADRVKSKWSNTKRDLEKLKEETSLKANRCKDLAQQVRQLKLANDKVKKELKKQQLILHMPARQRKILGKVVACFGRCIKACNKTFVDTIDSSVEDLTSGGLQNVRLANLFSFKHGQYLPFLKYCEEDKFDENVEAEIRAWKPGKLKSREHSRCFEPLNTRAGKILRKFVNYSLMNMGVMYGHEEEGENFDDEATKNDDEKQQNLEKYEKGEKHDHKHHKHHEYRSKPRMGRYITLENLTNLEIPKSASFLKKETARLKRLKEKEDETGVIVQVMSQYCGMRVHVDDAVVNETRSFALLAEIFSMHYPSIGIGANGVDEFLQNLLETKVKHSWRKYQSDIDDMLEFTPWHYSHKKLVEKSAGMVTCLNVAKVASNQISDILKKAYADRRQYRKFSSSLIEVCWQSLCTTILARKVRVEEDIDDGTYTTVRKDQVENEFRKLGIVSETEKEETCAEFKKILKTRIRDVRRIFQFYAASADSGGVTDIDHQEAWKFVKDCRLQKDRKALPSVRVDLIFQSCTIDHSKKGLDRVRHVTQELEAVQFVEFMARLAHHRYSKGTWTQRFQKMLNEDILPNACSVDIDVFRERIAGDKCKAVQKKHRHNLEIIYKEYSADDQSMESLGSLDTMNANELVTCCRDFKLVGPLLSERALRVLFAYVQHDEELIKEMETAGRAATVHDAGDDDEMVYAEFVESMMAVGAQLYPDPYNVLNIRIDQFVTRDLINKALKMIRFNGKGLKKIRRGSLDKSPLRKGTSSNRGSFHEDAQRGGGSGSRRGSFSTSRRPSFADEMRRKSFSGKDMMEAAAKAAALVTTPSQDDEASPLPKKFKRTERSTEDRINSAMMRSAMGSIGNDLSSFTNGEDDTDDPGGMTTEGLSGDADISDFIENIAKIEKELAKE</sequence>